<evidence type="ECO:0008006" key="3">
    <source>
        <dbReference type="Google" id="ProtNLM"/>
    </source>
</evidence>
<name>A0ABS0QSH7_9STAP</name>
<comment type="caution">
    <text evidence="1">The sequence shown here is derived from an EMBL/GenBank/DDBJ whole genome shotgun (WGS) entry which is preliminary data.</text>
</comment>
<accession>A0ABS0QSH7</accession>
<organism evidence="1 2">
    <name type="scientific">Staphylococcus felis</name>
    <dbReference type="NCBI Taxonomy" id="46127"/>
    <lineage>
        <taxon>Bacteria</taxon>
        <taxon>Bacillati</taxon>
        <taxon>Bacillota</taxon>
        <taxon>Bacilli</taxon>
        <taxon>Bacillales</taxon>
        <taxon>Staphylococcaceae</taxon>
        <taxon>Staphylococcus</taxon>
    </lineage>
</organism>
<gene>
    <name evidence="1" type="ORF">I9026_12935</name>
</gene>
<reference evidence="1 2" key="1">
    <citation type="submission" date="2020-12" db="EMBL/GenBank/DDBJ databases">
        <title>Genomic analysis of Staphylococcus felis from a cat with skin infection.</title>
        <authorList>
            <person name="Aslantas O."/>
            <person name="Keskin O."/>
            <person name="Buyukaltay K."/>
            <person name="Gullu Yucetepe A."/>
        </authorList>
    </citation>
    <scope>NUCLEOTIDE SEQUENCE [LARGE SCALE GENOMIC DNA]</scope>
    <source>
        <strain evidence="1 2">HARRANVET</strain>
    </source>
</reference>
<evidence type="ECO:0000313" key="2">
    <source>
        <dbReference type="Proteomes" id="UP000597038"/>
    </source>
</evidence>
<sequence length="78" mass="9593">AQSLGADFKVVYDNKMAKGLYDWCKNNHVTRLIIGQHVRQMWHDRLKRHLIDRLMKFHHHYKIEILPIEHIREEHKQK</sequence>
<dbReference type="RefSeq" id="WP_198093100.1">
    <property type="nucleotide sequence ID" value="NZ_JAEDAQ010000220.1"/>
</dbReference>
<feature type="non-terminal residue" evidence="1">
    <location>
        <position position="78"/>
    </location>
</feature>
<dbReference type="Proteomes" id="UP000597038">
    <property type="component" value="Unassembled WGS sequence"/>
</dbReference>
<feature type="non-terminal residue" evidence="1">
    <location>
        <position position="1"/>
    </location>
</feature>
<protein>
    <recommendedName>
        <fullName evidence="3">Histidine kinase</fullName>
    </recommendedName>
</protein>
<keyword evidence="2" id="KW-1185">Reference proteome</keyword>
<proteinExistence type="predicted"/>
<dbReference type="EMBL" id="JAEDAQ010000220">
    <property type="protein sequence ID" value="MBH9582233.1"/>
    <property type="molecule type" value="Genomic_DNA"/>
</dbReference>
<evidence type="ECO:0000313" key="1">
    <source>
        <dbReference type="EMBL" id="MBH9582233.1"/>
    </source>
</evidence>